<name>D4F0P4_EDWTA</name>
<sequence>MPSLLMTCSEIAVAWRGNYAVRWRLLLVKPMMNGMGASIPSGTTEGERACHRHV</sequence>
<gene>
    <name evidence="1" type="ORF">EDWATA_00272</name>
</gene>
<dbReference type="HOGENOM" id="CLU_3042925_0_0_6"/>
<proteinExistence type="predicted"/>
<evidence type="ECO:0000313" key="2">
    <source>
        <dbReference type="Proteomes" id="UP000003692"/>
    </source>
</evidence>
<accession>D4F0P4</accession>
<organism evidence="1 2">
    <name type="scientific">Edwardsiella tarda ATCC 23685</name>
    <dbReference type="NCBI Taxonomy" id="500638"/>
    <lineage>
        <taxon>Bacteria</taxon>
        <taxon>Pseudomonadati</taxon>
        <taxon>Pseudomonadota</taxon>
        <taxon>Gammaproteobacteria</taxon>
        <taxon>Enterobacterales</taxon>
        <taxon>Hafniaceae</taxon>
        <taxon>Edwardsiella</taxon>
    </lineage>
</organism>
<comment type="caution">
    <text evidence="1">The sequence shown here is derived from an EMBL/GenBank/DDBJ whole genome shotgun (WGS) entry which is preliminary data.</text>
</comment>
<reference evidence="1 2" key="1">
    <citation type="submission" date="2010-02" db="EMBL/GenBank/DDBJ databases">
        <authorList>
            <person name="Weinstock G."/>
            <person name="Sodergren E."/>
            <person name="Clifton S."/>
            <person name="Fulton L."/>
            <person name="Fulton B."/>
            <person name="Courtney L."/>
            <person name="Fronick C."/>
            <person name="Harrison M."/>
            <person name="Strong C."/>
            <person name="Farmer C."/>
            <person name="Delahaunty K."/>
            <person name="Markovic C."/>
            <person name="Hall O."/>
            <person name="Minx P."/>
            <person name="Tomlinson C."/>
            <person name="Mitreva M."/>
            <person name="Nelson J."/>
            <person name="Hou S."/>
            <person name="Wollam A."/>
            <person name="Pepin K.H."/>
            <person name="Johnson M."/>
            <person name="Bhonagiri V."/>
            <person name="Zhang X."/>
            <person name="Suruliraj S."/>
            <person name="Warren W."/>
            <person name="Chinwalla A."/>
            <person name="Mardis E.R."/>
            <person name="Wilson R.K."/>
        </authorList>
    </citation>
    <scope>NUCLEOTIDE SEQUENCE [LARGE SCALE GENOMIC DNA]</scope>
    <source>
        <strain evidence="1 2">ATCC 23685</strain>
    </source>
</reference>
<evidence type="ECO:0000313" key="1">
    <source>
        <dbReference type="EMBL" id="EFE24554.1"/>
    </source>
</evidence>
<dbReference type="AlphaFoldDB" id="D4F0P4"/>
<dbReference type="EMBL" id="ADGK01000012">
    <property type="protein sequence ID" value="EFE24554.1"/>
    <property type="molecule type" value="Genomic_DNA"/>
</dbReference>
<dbReference type="Proteomes" id="UP000003692">
    <property type="component" value="Unassembled WGS sequence"/>
</dbReference>
<protein>
    <submittedName>
        <fullName evidence="1">Uncharacterized protein</fullName>
    </submittedName>
</protein>